<dbReference type="Proteomes" id="UP000320333">
    <property type="component" value="Unassembled WGS sequence"/>
</dbReference>
<dbReference type="EMBL" id="QEAP01000840">
    <property type="protein sequence ID" value="TPX55618.1"/>
    <property type="molecule type" value="Genomic_DNA"/>
</dbReference>
<dbReference type="AlphaFoldDB" id="A0A507DXD7"/>
<keyword evidence="5" id="KW-1185">Reference proteome</keyword>
<feature type="compositionally biased region" description="Gly residues" evidence="2">
    <location>
        <begin position="245"/>
        <end position="254"/>
    </location>
</feature>
<comment type="caution">
    <text evidence="4">The sequence shown here is derived from an EMBL/GenBank/DDBJ whole genome shotgun (WGS) entry which is preliminary data.</text>
</comment>
<keyword evidence="1" id="KW-0732">Signal</keyword>
<evidence type="ECO:0008006" key="6">
    <source>
        <dbReference type="Google" id="ProtNLM"/>
    </source>
</evidence>
<dbReference type="CDD" id="cd22191">
    <property type="entry name" value="DPBB_RlpA_EXP_N-like"/>
    <property type="match status" value="1"/>
</dbReference>
<evidence type="ECO:0000256" key="2">
    <source>
        <dbReference type="SAM" id="MobiDB-lite"/>
    </source>
</evidence>
<organism evidence="4 5">
    <name type="scientific">Chytriomyces confervae</name>
    <dbReference type="NCBI Taxonomy" id="246404"/>
    <lineage>
        <taxon>Eukaryota</taxon>
        <taxon>Fungi</taxon>
        <taxon>Fungi incertae sedis</taxon>
        <taxon>Chytridiomycota</taxon>
        <taxon>Chytridiomycota incertae sedis</taxon>
        <taxon>Chytridiomycetes</taxon>
        <taxon>Chytridiales</taxon>
        <taxon>Chytriomycetaceae</taxon>
        <taxon>Chytriomyces</taxon>
    </lineage>
</organism>
<evidence type="ECO:0000256" key="3">
    <source>
        <dbReference type="SAM" id="Phobius"/>
    </source>
</evidence>
<evidence type="ECO:0000256" key="1">
    <source>
        <dbReference type="ARBA" id="ARBA00022729"/>
    </source>
</evidence>
<feature type="region of interest" description="Disordered" evidence="2">
    <location>
        <begin position="245"/>
        <end position="350"/>
    </location>
</feature>
<feature type="transmembrane region" description="Helical" evidence="3">
    <location>
        <begin position="28"/>
        <end position="46"/>
    </location>
</feature>
<feature type="transmembrane region" description="Helical" evidence="3">
    <location>
        <begin position="53"/>
        <end position="72"/>
    </location>
</feature>
<evidence type="ECO:0000313" key="4">
    <source>
        <dbReference type="EMBL" id="TPX55618.1"/>
    </source>
</evidence>
<dbReference type="PANTHER" id="PTHR31836">
    <property type="match status" value="1"/>
</dbReference>
<keyword evidence="3" id="KW-1133">Transmembrane helix</keyword>
<dbReference type="InterPro" id="IPR036908">
    <property type="entry name" value="RlpA-like_sf"/>
</dbReference>
<protein>
    <recommendedName>
        <fullName evidence="6">RlpA-like protein double-psi beta-barrel domain-containing protein</fullName>
    </recommendedName>
</protein>
<feature type="compositionally biased region" description="Pro residues" evidence="2">
    <location>
        <begin position="262"/>
        <end position="273"/>
    </location>
</feature>
<evidence type="ECO:0000313" key="5">
    <source>
        <dbReference type="Proteomes" id="UP000320333"/>
    </source>
</evidence>
<name>A0A507DXD7_9FUNG</name>
<keyword evidence="3" id="KW-0472">Membrane</keyword>
<feature type="compositionally biased region" description="Low complexity" evidence="2">
    <location>
        <begin position="274"/>
        <end position="327"/>
    </location>
</feature>
<dbReference type="OrthoDB" id="2110422at2759"/>
<gene>
    <name evidence="4" type="ORF">CcCBS67573_g09443</name>
</gene>
<dbReference type="STRING" id="246404.A0A507DXD7"/>
<sequence length="381" mass="39537">MSKKEREPGLPPLGPKYTWTGWANQQSYVAGFFILCGGILTVIFYTKLPNNPTALIAGVLQMVFGALIMAIEYPFPGIHKLGVAFTNYYPRIGIYTLALAPALLQCPGQTGALCLMCAIATYLRAAVAGKKAMVRRYLLLMQLWTHVLCGSMTYYNPAGGLGSCGNALFDGDYVAAMNAVEYSLDRCGQTICISYGGKTVQAVIADRCAGCSAGDVDVTPVIFEAFQPLSVGRFDVTWDYCGGGGGGSGNGGNGRQEQPTQQPSPSPPPPPSPASSSVESAMARSPSSASTSAASAVSPSTTLSSTSVSSTTLSASQSASTLSTANSNEAPKTGSSSAATDKTGDSGTNQFVVPLGAAVVWPKVVDPTRPLSKRNKCFVAN</sequence>
<dbReference type="SUPFAM" id="SSF50685">
    <property type="entry name" value="Barwin-like endoglucanases"/>
    <property type="match status" value="1"/>
</dbReference>
<feature type="compositionally biased region" description="Polar residues" evidence="2">
    <location>
        <begin position="328"/>
        <end position="350"/>
    </location>
</feature>
<dbReference type="Gene3D" id="2.40.40.10">
    <property type="entry name" value="RlpA-like domain"/>
    <property type="match status" value="1"/>
</dbReference>
<reference evidence="4 5" key="1">
    <citation type="journal article" date="2019" name="Sci. Rep.">
        <title>Comparative genomics of chytrid fungi reveal insights into the obligate biotrophic and pathogenic lifestyle of Synchytrium endobioticum.</title>
        <authorList>
            <person name="van de Vossenberg B.T.L.H."/>
            <person name="Warris S."/>
            <person name="Nguyen H.D.T."/>
            <person name="van Gent-Pelzer M.P.E."/>
            <person name="Joly D.L."/>
            <person name="van de Geest H.C."/>
            <person name="Bonants P.J.M."/>
            <person name="Smith D.S."/>
            <person name="Levesque C.A."/>
            <person name="van der Lee T.A.J."/>
        </authorList>
    </citation>
    <scope>NUCLEOTIDE SEQUENCE [LARGE SCALE GENOMIC DNA]</scope>
    <source>
        <strain evidence="4 5">CBS 675.73</strain>
    </source>
</reference>
<keyword evidence="3" id="KW-0812">Transmembrane</keyword>
<proteinExistence type="predicted"/>
<dbReference type="PANTHER" id="PTHR31836:SF28">
    <property type="entry name" value="SRCR DOMAIN-CONTAINING PROTEIN-RELATED"/>
    <property type="match status" value="1"/>
</dbReference>
<accession>A0A507DXD7</accession>
<dbReference type="InterPro" id="IPR051477">
    <property type="entry name" value="Expansin_CellWall"/>
</dbReference>